<dbReference type="GO" id="GO:0015774">
    <property type="term" value="P:polysaccharide transport"/>
    <property type="evidence" value="ECO:0007669"/>
    <property type="project" value="InterPro"/>
</dbReference>
<name>A0A444R0Y9_ECOLX</name>
<sequence>MIGIYSPGIWRIPHLEKFLAQPCQKLSLLRPVPQEVDAIAVWGHRPSAAKPVAIAKAAGKPVIRLEDGFVRSLDLGVNGEPPLSLVVDDCCIYYDASKPSALEKLVQDKAGNTALISQAREAMHTIVTGDLSKYNLAPAFVADESERSDIVLVVDQTFNDMSVTYGNAGPHEFAAMLEAAMAENPQAEIWVKV</sequence>
<dbReference type="InterPro" id="IPR007833">
    <property type="entry name" value="Capsule_polysaccharide_synth"/>
</dbReference>
<feature type="non-terminal residue" evidence="1">
    <location>
        <position position="193"/>
    </location>
</feature>
<dbReference type="GO" id="GO:0000271">
    <property type="term" value="P:polysaccharide biosynthetic process"/>
    <property type="evidence" value="ECO:0007669"/>
    <property type="project" value="InterPro"/>
</dbReference>
<proteinExistence type="predicted"/>
<organism evidence="1 2">
    <name type="scientific">Escherichia coli</name>
    <dbReference type="NCBI Taxonomy" id="562"/>
    <lineage>
        <taxon>Bacteria</taxon>
        <taxon>Pseudomonadati</taxon>
        <taxon>Pseudomonadota</taxon>
        <taxon>Gammaproteobacteria</taxon>
        <taxon>Enterobacterales</taxon>
        <taxon>Enterobacteriaceae</taxon>
        <taxon>Escherichia</taxon>
    </lineage>
</organism>
<comment type="caution">
    <text evidence="1">The sequence shown here is derived from an EMBL/GenBank/DDBJ whole genome shotgun (WGS) entry which is preliminary data.</text>
</comment>
<evidence type="ECO:0000313" key="1">
    <source>
        <dbReference type="EMBL" id="RXC77629.1"/>
    </source>
</evidence>
<accession>A0A444R0Y9</accession>
<dbReference type="Proteomes" id="UP000288730">
    <property type="component" value="Unassembled WGS sequence"/>
</dbReference>
<evidence type="ECO:0000313" key="2">
    <source>
        <dbReference type="Proteomes" id="UP000288730"/>
    </source>
</evidence>
<protein>
    <submittedName>
        <fullName evidence="1">Capsular polysaccharide biosynthesis protein</fullName>
    </submittedName>
</protein>
<dbReference type="EMBL" id="SCJN01001238">
    <property type="protein sequence ID" value="RXC77629.1"/>
    <property type="molecule type" value="Genomic_DNA"/>
</dbReference>
<reference evidence="1 2" key="1">
    <citation type="submission" date="2019-01" db="EMBL/GenBank/DDBJ databases">
        <title>Genomic analysis of febrile catheter-associated UTI E. coli isolates.</title>
        <authorList>
            <person name="Potter R."/>
            <person name="Zou Z."/>
            <person name="Henderson J."/>
            <person name="Dantas G."/>
        </authorList>
    </citation>
    <scope>NUCLEOTIDE SEQUENCE [LARGE SCALE GENOMIC DNA]</scope>
    <source>
        <strain evidence="1 2">29_CAASB</strain>
    </source>
</reference>
<gene>
    <name evidence="1" type="ORF">EPS76_34250</name>
</gene>
<dbReference type="Pfam" id="PF05159">
    <property type="entry name" value="Capsule_synth"/>
    <property type="match status" value="1"/>
</dbReference>
<dbReference type="AlphaFoldDB" id="A0A444R0Y9"/>